<gene>
    <name evidence="7" type="ORF">AB675_5585</name>
</gene>
<feature type="chain" id="PRO_5012520214" evidence="3">
    <location>
        <begin position="16"/>
        <end position="430"/>
    </location>
</feature>
<dbReference type="InterPro" id="IPR000566">
    <property type="entry name" value="Lipocln_cytosolic_FA-bd_dom"/>
</dbReference>
<evidence type="ECO:0000259" key="4">
    <source>
        <dbReference type="Pfam" id="PF01408"/>
    </source>
</evidence>
<feature type="signal peptide" evidence="3">
    <location>
        <begin position="1"/>
        <end position="15"/>
    </location>
</feature>
<feature type="domain" description="Gfo/Idh/MocA-like oxidoreductase C-terminal" evidence="5">
    <location>
        <begin position="215"/>
        <end position="429"/>
    </location>
</feature>
<evidence type="ECO:0000256" key="3">
    <source>
        <dbReference type="SAM" id="SignalP"/>
    </source>
</evidence>
<dbReference type="InterPro" id="IPR000683">
    <property type="entry name" value="Gfo/Idh/MocA-like_OxRdtase_N"/>
</dbReference>
<proteinExistence type="inferred from homology"/>
<dbReference type="SUPFAM" id="SSF51735">
    <property type="entry name" value="NAD(P)-binding Rossmann-fold domains"/>
    <property type="match status" value="1"/>
</dbReference>
<evidence type="ECO:0000256" key="1">
    <source>
        <dbReference type="ARBA" id="ARBA00010928"/>
    </source>
</evidence>
<keyword evidence="2" id="KW-0560">Oxidoreductase</keyword>
<dbReference type="InterPro" id="IPR051317">
    <property type="entry name" value="Gfo/Idh/MocA_oxidoreduct"/>
</dbReference>
<dbReference type="Gene3D" id="3.30.360.10">
    <property type="entry name" value="Dihydrodipicolinate Reductase, domain 2"/>
    <property type="match status" value="1"/>
</dbReference>
<dbReference type="GO" id="GO:0016491">
    <property type="term" value="F:oxidoreductase activity"/>
    <property type="evidence" value="ECO:0007669"/>
    <property type="project" value="UniProtKB-KW"/>
</dbReference>
<dbReference type="InterPro" id="IPR036291">
    <property type="entry name" value="NAD(P)-bd_dom_sf"/>
</dbReference>
<dbReference type="Proteomes" id="UP000038010">
    <property type="component" value="Unassembled WGS sequence"/>
</dbReference>
<dbReference type="InterPro" id="IPR004104">
    <property type="entry name" value="Gfo/Idh/MocA-like_OxRdtase_C"/>
</dbReference>
<evidence type="ECO:0000259" key="6">
    <source>
        <dbReference type="Pfam" id="PF08212"/>
    </source>
</evidence>
<organism evidence="7 8">
    <name type="scientific">Cyphellophora attinorum</name>
    <dbReference type="NCBI Taxonomy" id="1664694"/>
    <lineage>
        <taxon>Eukaryota</taxon>
        <taxon>Fungi</taxon>
        <taxon>Dikarya</taxon>
        <taxon>Ascomycota</taxon>
        <taxon>Pezizomycotina</taxon>
        <taxon>Eurotiomycetes</taxon>
        <taxon>Chaetothyriomycetidae</taxon>
        <taxon>Chaetothyriales</taxon>
        <taxon>Cyphellophoraceae</taxon>
        <taxon>Cyphellophora</taxon>
    </lineage>
</organism>
<dbReference type="PANTHER" id="PTHR43708">
    <property type="entry name" value="CONSERVED EXPRESSED OXIDOREDUCTASE (EUROFUNG)"/>
    <property type="match status" value="1"/>
</dbReference>
<keyword evidence="8" id="KW-1185">Reference proteome</keyword>
<dbReference type="Pfam" id="PF01408">
    <property type="entry name" value="GFO_IDH_MocA"/>
    <property type="match status" value="1"/>
</dbReference>
<dbReference type="Gene3D" id="3.40.50.720">
    <property type="entry name" value="NAD(P)-binding Rossmann-like Domain"/>
    <property type="match status" value="1"/>
</dbReference>
<comment type="similarity">
    <text evidence="1">Belongs to the Gfo/Idh/MocA family.</text>
</comment>
<evidence type="ECO:0000259" key="5">
    <source>
        <dbReference type="Pfam" id="PF02894"/>
    </source>
</evidence>
<feature type="domain" description="Lipocalin/cytosolic fatty-acid binding" evidence="6">
    <location>
        <begin position="49"/>
        <end position="97"/>
    </location>
</feature>
<dbReference type="InterPro" id="IPR012674">
    <property type="entry name" value="Calycin"/>
</dbReference>
<sequence length="430" mass="47302">MYTKAFLALIATASAVPSPRQTTSQSLNVTESTWDGECFYPKPVDDFSLDFYLGRWYQVAGSSFGETAGCTCIYAEYSLNENGTVNVLNGCQAGEQDVTIRASPVQQIQPMEKPACSESNSLLRLHQPNNLPAFEDATADAEVDVIVISSIPETHFAFAKAALEAGKHVIVEKPFVPTSAEASQLVEVVKRTGKQLSVFQNRRWDSDYCTVAKVMKEGLLGDIAEFETHFDRHRPDPPADSWKLEDKPGNGALYDLGSHLIDQIYHSFGLPEKVTGFVGNQRRGVKGGAPDSCTVLLHYPGMLATAKAGVVSCETKQLRFWVKGTKGSFKKFHLDVQEGQLRDGMRPADKGYGLDPEEHYGTLTTLIDGKPQREVYPTVEAPTYVAYYRQFAEALAGKAPVPVSAEEARDVLRIIEAAIQSSHEERSVRI</sequence>
<evidence type="ECO:0000256" key="2">
    <source>
        <dbReference type="ARBA" id="ARBA00023002"/>
    </source>
</evidence>
<dbReference type="OrthoDB" id="2129491at2759"/>
<dbReference type="RefSeq" id="XP_018001837.1">
    <property type="nucleotide sequence ID" value="XM_018145808.1"/>
</dbReference>
<accession>A0A0N1HWB8</accession>
<evidence type="ECO:0000313" key="8">
    <source>
        <dbReference type="Proteomes" id="UP000038010"/>
    </source>
</evidence>
<dbReference type="PANTHER" id="PTHR43708:SF5">
    <property type="entry name" value="CONSERVED EXPRESSED OXIDOREDUCTASE (EUROFUNG)-RELATED"/>
    <property type="match status" value="1"/>
</dbReference>
<dbReference type="VEuPathDB" id="FungiDB:AB675_5585"/>
<protein>
    <submittedName>
        <fullName evidence="7">Putative oxido</fullName>
    </submittedName>
</protein>
<comment type="caution">
    <text evidence="7">The sequence shown here is derived from an EMBL/GenBank/DDBJ whole genome shotgun (WGS) entry which is preliminary data.</text>
</comment>
<feature type="domain" description="Gfo/Idh/MocA-like oxidoreductase N-terminal" evidence="4">
    <location>
        <begin position="134"/>
        <end position="198"/>
    </location>
</feature>
<dbReference type="STRING" id="1664694.A0A0N1HWB8"/>
<name>A0A0N1HWB8_9EURO</name>
<keyword evidence="3" id="KW-0732">Signal</keyword>
<dbReference type="Pfam" id="PF08212">
    <property type="entry name" value="Lipocalin_2"/>
    <property type="match status" value="1"/>
</dbReference>
<reference evidence="7 8" key="1">
    <citation type="submission" date="2015-06" db="EMBL/GenBank/DDBJ databases">
        <title>Draft genome of the ant-associated black yeast Phialophora attae CBS 131958.</title>
        <authorList>
            <person name="Moreno L.F."/>
            <person name="Stielow B.J."/>
            <person name="de Hoog S."/>
            <person name="Vicente V.A."/>
            <person name="Weiss V.A."/>
            <person name="de Vries M."/>
            <person name="Cruz L.M."/>
            <person name="Souza E.M."/>
        </authorList>
    </citation>
    <scope>NUCLEOTIDE SEQUENCE [LARGE SCALE GENOMIC DNA]</scope>
    <source>
        <strain evidence="7 8">CBS 131958</strain>
    </source>
</reference>
<dbReference type="GO" id="GO:0000166">
    <property type="term" value="F:nucleotide binding"/>
    <property type="evidence" value="ECO:0007669"/>
    <property type="project" value="InterPro"/>
</dbReference>
<dbReference type="Pfam" id="PF02894">
    <property type="entry name" value="GFO_IDH_MocA_C"/>
    <property type="match status" value="1"/>
</dbReference>
<evidence type="ECO:0000313" key="7">
    <source>
        <dbReference type="EMBL" id="KPI41874.1"/>
    </source>
</evidence>
<dbReference type="EMBL" id="LFJN01000008">
    <property type="protein sequence ID" value="KPI41874.1"/>
    <property type="molecule type" value="Genomic_DNA"/>
</dbReference>
<dbReference type="AlphaFoldDB" id="A0A0N1HWB8"/>
<dbReference type="SUPFAM" id="SSF50814">
    <property type="entry name" value="Lipocalins"/>
    <property type="match status" value="1"/>
</dbReference>
<dbReference type="GeneID" id="28737688"/>
<dbReference type="Gene3D" id="2.40.128.20">
    <property type="match status" value="1"/>
</dbReference>